<accession>A0ABX8AX78</accession>
<organism evidence="1 2">
    <name type="scientific">Chloracidobacterium sp. N</name>
    <dbReference type="NCBI Taxonomy" id="2821540"/>
    <lineage>
        <taxon>Bacteria</taxon>
        <taxon>Pseudomonadati</taxon>
        <taxon>Acidobacteriota</taxon>
        <taxon>Terriglobia</taxon>
        <taxon>Terriglobales</taxon>
        <taxon>Acidobacteriaceae</taxon>
        <taxon>Chloracidobacterium</taxon>
        <taxon>Chloracidobacterium aggregatum</taxon>
    </lineage>
</organism>
<name>A0ABX8AX78_9BACT</name>
<evidence type="ECO:0000313" key="1">
    <source>
        <dbReference type="EMBL" id="QUV93293.1"/>
    </source>
</evidence>
<keyword evidence="2" id="KW-1185">Reference proteome</keyword>
<evidence type="ECO:0000313" key="2">
    <source>
        <dbReference type="Proteomes" id="UP000677668"/>
    </source>
</evidence>
<sequence length="57" mass="6354">MSLQTSPRTVPSPVVPGALAHFVDALEVPRLIERYRQDYGLDVTDDFHRLSQDCLAG</sequence>
<dbReference type="Proteomes" id="UP000677668">
    <property type="component" value="Chromosome 1"/>
</dbReference>
<evidence type="ECO:0008006" key="3">
    <source>
        <dbReference type="Google" id="ProtNLM"/>
    </source>
</evidence>
<protein>
    <recommendedName>
        <fullName evidence="3">AraC family transcriptional regulator</fullName>
    </recommendedName>
</protein>
<gene>
    <name evidence="1" type="ORF">J8C05_07885</name>
</gene>
<proteinExistence type="predicted"/>
<reference evidence="1 2" key="1">
    <citation type="submission" date="2021-03" db="EMBL/GenBank/DDBJ databases">
        <title>Genomic and phenotypic characterization of Chloracidobacterium isolates provides evidence for multiple species.</title>
        <authorList>
            <person name="Saini M.K."/>
            <person name="Costas A.M.G."/>
            <person name="Tank M."/>
            <person name="Bryant D.A."/>
        </authorList>
    </citation>
    <scope>NUCLEOTIDE SEQUENCE [LARGE SCALE GENOMIC DNA]</scope>
    <source>
        <strain evidence="1 2">N</strain>
    </source>
</reference>
<dbReference type="EMBL" id="CP072642">
    <property type="protein sequence ID" value="QUV93293.1"/>
    <property type="molecule type" value="Genomic_DNA"/>
</dbReference>
<dbReference type="RefSeq" id="WP_211421686.1">
    <property type="nucleotide sequence ID" value="NZ_CP072642.1"/>
</dbReference>